<dbReference type="InterPro" id="IPR000719">
    <property type="entry name" value="Prot_kinase_dom"/>
</dbReference>
<evidence type="ECO:0000313" key="15">
    <source>
        <dbReference type="Proteomes" id="UP000034182"/>
    </source>
</evidence>
<keyword evidence="3" id="KW-0808">Transferase</keyword>
<evidence type="ECO:0000256" key="9">
    <source>
        <dbReference type="PROSITE-ProRule" id="PRU10141"/>
    </source>
</evidence>
<dbReference type="PANTHER" id="PTHR24353:SF37">
    <property type="entry name" value="CAMP-DEPENDENT PROTEIN KINASE CATALYTIC SUBUNIT PRKX"/>
    <property type="match status" value="1"/>
</dbReference>
<evidence type="ECO:0000256" key="3">
    <source>
        <dbReference type="ARBA" id="ARBA00022679"/>
    </source>
</evidence>
<dbReference type="Gene3D" id="3.30.200.20">
    <property type="entry name" value="Phosphorylase Kinase, domain 1"/>
    <property type="match status" value="2"/>
</dbReference>
<evidence type="ECO:0000256" key="7">
    <source>
        <dbReference type="ARBA" id="ARBA00047292"/>
    </source>
</evidence>
<dbReference type="SMART" id="SM00220">
    <property type="entry name" value="S_TKc"/>
    <property type="match status" value="1"/>
</dbReference>
<evidence type="ECO:0000256" key="10">
    <source>
        <dbReference type="RuleBase" id="RU000304"/>
    </source>
</evidence>
<reference evidence="14 15" key="1">
    <citation type="submission" date="2015-03" db="EMBL/GenBank/DDBJ databases">
        <authorList>
            <person name="Morales-Cruz A."/>
            <person name="Amrine K.C."/>
            <person name="Cantu D."/>
        </authorList>
    </citation>
    <scope>NUCLEOTIDE SEQUENCE [LARGE SCALE GENOMIC DNA]</scope>
    <source>
        <strain evidence="14">DS831</strain>
    </source>
</reference>
<evidence type="ECO:0000256" key="8">
    <source>
        <dbReference type="ARBA" id="ARBA00047454"/>
    </source>
</evidence>
<feature type="region of interest" description="Disordered" evidence="11">
    <location>
        <begin position="313"/>
        <end position="334"/>
    </location>
</feature>
<dbReference type="Pfam" id="PF00069">
    <property type="entry name" value="Pkinase"/>
    <property type="match status" value="1"/>
</dbReference>
<feature type="binding site" evidence="9">
    <location>
        <position position="110"/>
    </location>
    <ligand>
        <name>ATP</name>
        <dbReference type="ChEBI" id="CHEBI:30616"/>
    </ligand>
</feature>
<comment type="similarity">
    <text evidence="10">Belongs to the protein kinase superfamily.</text>
</comment>
<dbReference type="GO" id="GO:0004691">
    <property type="term" value="F:cAMP-dependent protein kinase activity"/>
    <property type="evidence" value="ECO:0007669"/>
    <property type="project" value="UniProtKB-EC"/>
</dbReference>
<dbReference type="GO" id="GO:0005524">
    <property type="term" value="F:ATP binding"/>
    <property type="evidence" value="ECO:0007669"/>
    <property type="project" value="UniProtKB-UniRule"/>
</dbReference>
<evidence type="ECO:0000256" key="11">
    <source>
        <dbReference type="SAM" id="MobiDB-lite"/>
    </source>
</evidence>
<protein>
    <recommendedName>
        <fullName evidence="1">cAMP-dependent protein kinase</fullName>
        <ecNumber evidence="1">2.7.11.11</ecNumber>
    </recommendedName>
</protein>
<dbReference type="Gene3D" id="1.10.510.10">
    <property type="entry name" value="Transferase(Phosphotransferase) domain 1"/>
    <property type="match status" value="2"/>
</dbReference>
<evidence type="ECO:0000256" key="1">
    <source>
        <dbReference type="ARBA" id="ARBA00012444"/>
    </source>
</evidence>
<dbReference type="PROSITE" id="PS50011">
    <property type="entry name" value="PROTEIN_KINASE_DOM"/>
    <property type="match status" value="1"/>
</dbReference>
<evidence type="ECO:0000259" key="12">
    <source>
        <dbReference type="PROSITE" id="PS50011"/>
    </source>
</evidence>
<evidence type="ECO:0000256" key="6">
    <source>
        <dbReference type="ARBA" id="ARBA00022840"/>
    </source>
</evidence>
<dbReference type="EC" id="2.7.11.11" evidence="1"/>
<name>A0A0G2EGC4_9PEZI</name>
<dbReference type="PROSITE" id="PS00107">
    <property type="entry name" value="PROTEIN_KINASE_ATP"/>
    <property type="match status" value="1"/>
</dbReference>
<feature type="domain" description="Protein kinase" evidence="12">
    <location>
        <begin position="76"/>
        <end position="347"/>
    </location>
</feature>
<dbReference type="SUPFAM" id="SSF56112">
    <property type="entry name" value="Protein kinase-like (PK-like)"/>
    <property type="match status" value="1"/>
</dbReference>
<evidence type="ECO:0000256" key="4">
    <source>
        <dbReference type="ARBA" id="ARBA00022741"/>
    </source>
</evidence>
<accession>A0A0G2EGC4</accession>
<dbReference type="PANTHER" id="PTHR24353">
    <property type="entry name" value="CYCLIC NUCLEOTIDE-DEPENDENT PROTEIN KINASE"/>
    <property type="match status" value="1"/>
</dbReference>
<sequence length="347" mass="39682">MAAAAMHHLVPHSMRSSHNDDPHHHYSQQMAQREQEKHHLAAWEADRQTLEPDVVAQDPAKKRVGHSSRHLRCEDFELIKTLGTGTFARVWLARLSSSRQGDADKVFALKILRKVDVIRLKQVEHVRNERNVLAAVAGHPFITTMVASFQDHDSLYMLLDYCPGGEVFSYLRRARRFNEPTSQFYAAEIVLILEFLHEKEGVAYRDLKPENILIDAEGHLKLVDFGFAKKVENSHGCAVDWIVEGRVRFPSAMSPDARDLISKLCTVDTSKRLGNLKGGAAAVKSHPWFRHIDWDALYHRKVQGPIVPHLRGPADTRNFDEYDPEPEGRAPYTDDMAKKYDEMFKDF</sequence>
<gene>
    <name evidence="14" type="ORF">UCDDS831_g04213</name>
</gene>
<comment type="caution">
    <text evidence="14">The sequence shown here is derived from an EMBL/GenBank/DDBJ whole genome shotgun (WGS) entry which is preliminary data.</text>
</comment>
<evidence type="ECO:0000256" key="5">
    <source>
        <dbReference type="ARBA" id="ARBA00022777"/>
    </source>
</evidence>
<feature type="domain" description="AGC-kinase C-terminal" evidence="13">
    <location>
        <begin position="290"/>
        <end position="347"/>
    </location>
</feature>
<dbReference type="InterPro" id="IPR017441">
    <property type="entry name" value="Protein_kinase_ATP_BS"/>
</dbReference>
<dbReference type="SMART" id="SM00133">
    <property type="entry name" value="S_TK_X"/>
    <property type="match status" value="1"/>
</dbReference>
<evidence type="ECO:0000313" key="14">
    <source>
        <dbReference type="EMBL" id="KKY21484.1"/>
    </source>
</evidence>
<dbReference type="PROSITE" id="PS51285">
    <property type="entry name" value="AGC_KINASE_CTER"/>
    <property type="match status" value="1"/>
</dbReference>
<evidence type="ECO:0000256" key="2">
    <source>
        <dbReference type="ARBA" id="ARBA00022527"/>
    </source>
</evidence>
<keyword evidence="4 9" id="KW-0547">Nucleotide-binding</keyword>
<keyword evidence="6 9" id="KW-0067">ATP-binding</keyword>
<reference evidence="14 15" key="2">
    <citation type="submission" date="2015-05" db="EMBL/GenBank/DDBJ databases">
        <title>Distinctive expansion of gene families associated with plant cell wall degradation and secondary metabolism in the genomes of grapevine trunk pathogens.</title>
        <authorList>
            <person name="Lawrence D.P."/>
            <person name="Travadon R."/>
            <person name="Rolshausen P.E."/>
            <person name="Baumgartner K."/>
        </authorList>
    </citation>
    <scope>NUCLEOTIDE SEQUENCE [LARGE SCALE GENOMIC DNA]</scope>
    <source>
        <strain evidence="14">DS831</strain>
    </source>
</reference>
<evidence type="ECO:0000259" key="13">
    <source>
        <dbReference type="PROSITE" id="PS51285"/>
    </source>
</evidence>
<dbReference type="InterPro" id="IPR000961">
    <property type="entry name" value="AGC-kinase_C"/>
</dbReference>
<comment type="catalytic activity">
    <reaction evidence="8">
        <text>L-seryl-[protein] + ATP = O-phospho-L-seryl-[protein] + ADP + H(+)</text>
        <dbReference type="Rhea" id="RHEA:17989"/>
        <dbReference type="Rhea" id="RHEA-COMP:9863"/>
        <dbReference type="Rhea" id="RHEA-COMP:11604"/>
        <dbReference type="ChEBI" id="CHEBI:15378"/>
        <dbReference type="ChEBI" id="CHEBI:29999"/>
        <dbReference type="ChEBI" id="CHEBI:30616"/>
        <dbReference type="ChEBI" id="CHEBI:83421"/>
        <dbReference type="ChEBI" id="CHEBI:456216"/>
        <dbReference type="EC" id="2.7.11.11"/>
    </reaction>
</comment>
<feature type="region of interest" description="Disordered" evidence="11">
    <location>
        <begin position="1"/>
        <end position="39"/>
    </location>
</feature>
<dbReference type="EMBL" id="LAQI01000084">
    <property type="protein sequence ID" value="KKY21484.1"/>
    <property type="molecule type" value="Genomic_DNA"/>
</dbReference>
<dbReference type="AlphaFoldDB" id="A0A0G2EGC4"/>
<dbReference type="GO" id="GO:0005829">
    <property type="term" value="C:cytosol"/>
    <property type="evidence" value="ECO:0007669"/>
    <property type="project" value="TreeGrafter"/>
</dbReference>
<dbReference type="GO" id="GO:0005952">
    <property type="term" value="C:cAMP-dependent protein kinase complex"/>
    <property type="evidence" value="ECO:0007669"/>
    <property type="project" value="TreeGrafter"/>
</dbReference>
<dbReference type="InterPro" id="IPR008271">
    <property type="entry name" value="Ser/Thr_kinase_AS"/>
</dbReference>
<keyword evidence="5 14" id="KW-0418">Kinase</keyword>
<dbReference type="PROSITE" id="PS00108">
    <property type="entry name" value="PROTEIN_KINASE_ST"/>
    <property type="match status" value="1"/>
</dbReference>
<proteinExistence type="inferred from homology"/>
<organism evidence="14 15">
    <name type="scientific">Diplodia seriata</name>
    <dbReference type="NCBI Taxonomy" id="420778"/>
    <lineage>
        <taxon>Eukaryota</taxon>
        <taxon>Fungi</taxon>
        <taxon>Dikarya</taxon>
        <taxon>Ascomycota</taxon>
        <taxon>Pezizomycotina</taxon>
        <taxon>Dothideomycetes</taxon>
        <taxon>Dothideomycetes incertae sedis</taxon>
        <taxon>Botryosphaeriales</taxon>
        <taxon>Botryosphaeriaceae</taxon>
        <taxon>Diplodia</taxon>
    </lineage>
</organism>
<dbReference type="Proteomes" id="UP000034182">
    <property type="component" value="Unassembled WGS sequence"/>
</dbReference>
<keyword evidence="2 10" id="KW-0723">Serine/threonine-protein kinase</keyword>
<comment type="catalytic activity">
    <reaction evidence="7">
        <text>L-threonyl-[protein] + ATP = O-phospho-L-threonyl-[protein] + ADP + H(+)</text>
        <dbReference type="Rhea" id="RHEA:46608"/>
        <dbReference type="Rhea" id="RHEA-COMP:11060"/>
        <dbReference type="Rhea" id="RHEA-COMP:11605"/>
        <dbReference type="ChEBI" id="CHEBI:15378"/>
        <dbReference type="ChEBI" id="CHEBI:30013"/>
        <dbReference type="ChEBI" id="CHEBI:30616"/>
        <dbReference type="ChEBI" id="CHEBI:61977"/>
        <dbReference type="ChEBI" id="CHEBI:456216"/>
        <dbReference type="EC" id="2.7.11.11"/>
    </reaction>
</comment>
<dbReference type="InterPro" id="IPR011009">
    <property type="entry name" value="Kinase-like_dom_sf"/>
</dbReference>
<dbReference type="FunFam" id="3.30.200.20:FF:000822">
    <property type="entry name" value="cAMP-dependent protein kinase catalytic subunit, putative"/>
    <property type="match status" value="1"/>
</dbReference>